<accession>A0A4R5QC31</accession>
<dbReference type="EC" id="6.3.3.2" evidence="4"/>
<dbReference type="Proteomes" id="UP000295096">
    <property type="component" value="Unassembled WGS sequence"/>
</dbReference>
<evidence type="ECO:0000256" key="1">
    <source>
        <dbReference type="ARBA" id="ARBA00010638"/>
    </source>
</evidence>
<dbReference type="GO" id="GO:0030272">
    <property type="term" value="F:5-formyltetrahydrofolate cyclo-ligase activity"/>
    <property type="evidence" value="ECO:0007669"/>
    <property type="project" value="UniProtKB-EC"/>
</dbReference>
<dbReference type="GO" id="GO:0035999">
    <property type="term" value="P:tetrahydrofolate interconversion"/>
    <property type="evidence" value="ECO:0007669"/>
    <property type="project" value="TreeGrafter"/>
</dbReference>
<keyword evidence="4" id="KW-0460">Magnesium</keyword>
<dbReference type="InterPro" id="IPR002698">
    <property type="entry name" value="FTHF_cligase"/>
</dbReference>
<keyword evidence="5" id="KW-0436">Ligase</keyword>
<organism evidence="5 6">
    <name type="scientific">Dankookia rubra</name>
    <dbReference type="NCBI Taxonomy" id="1442381"/>
    <lineage>
        <taxon>Bacteria</taxon>
        <taxon>Pseudomonadati</taxon>
        <taxon>Pseudomonadota</taxon>
        <taxon>Alphaproteobacteria</taxon>
        <taxon>Acetobacterales</taxon>
        <taxon>Roseomonadaceae</taxon>
        <taxon>Dankookia</taxon>
    </lineage>
</organism>
<gene>
    <name evidence="5" type="ORF">E2C06_23290</name>
</gene>
<dbReference type="EMBL" id="SMSJ01000043">
    <property type="protein sequence ID" value="TDH60159.1"/>
    <property type="molecule type" value="Genomic_DNA"/>
</dbReference>
<dbReference type="AlphaFoldDB" id="A0A4R5QC31"/>
<evidence type="ECO:0000256" key="4">
    <source>
        <dbReference type="RuleBase" id="RU361279"/>
    </source>
</evidence>
<dbReference type="Pfam" id="PF01812">
    <property type="entry name" value="5-FTHF_cyc-lig"/>
    <property type="match status" value="1"/>
</dbReference>
<evidence type="ECO:0000256" key="2">
    <source>
        <dbReference type="ARBA" id="ARBA00022741"/>
    </source>
</evidence>
<dbReference type="InterPro" id="IPR024185">
    <property type="entry name" value="FTHF_cligase-like_sf"/>
</dbReference>
<keyword evidence="3 4" id="KW-0067">ATP-binding</keyword>
<evidence type="ECO:0000313" key="5">
    <source>
        <dbReference type="EMBL" id="TDH60159.1"/>
    </source>
</evidence>
<dbReference type="PANTHER" id="PTHR23407:SF1">
    <property type="entry name" value="5-FORMYLTETRAHYDROFOLATE CYCLO-LIGASE"/>
    <property type="match status" value="1"/>
</dbReference>
<evidence type="ECO:0000256" key="3">
    <source>
        <dbReference type="ARBA" id="ARBA00022840"/>
    </source>
</evidence>
<dbReference type="GO" id="GO:0009396">
    <property type="term" value="P:folic acid-containing compound biosynthetic process"/>
    <property type="evidence" value="ECO:0007669"/>
    <property type="project" value="TreeGrafter"/>
</dbReference>
<dbReference type="InterPro" id="IPR037171">
    <property type="entry name" value="NagB/RpiA_transferase-like"/>
</dbReference>
<keyword evidence="6" id="KW-1185">Reference proteome</keyword>
<dbReference type="GO" id="GO:0005524">
    <property type="term" value="F:ATP binding"/>
    <property type="evidence" value="ECO:0007669"/>
    <property type="project" value="UniProtKB-KW"/>
</dbReference>
<keyword evidence="4" id="KW-0479">Metal-binding</keyword>
<comment type="similarity">
    <text evidence="1 4">Belongs to the 5-formyltetrahydrofolate cyclo-ligase family.</text>
</comment>
<dbReference type="NCBIfam" id="TIGR02727">
    <property type="entry name" value="MTHFS_bact"/>
    <property type="match status" value="1"/>
</dbReference>
<dbReference type="SUPFAM" id="SSF100950">
    <property type="entry name" value="NagB/RpiA/CoA transferase-like"/>
    <property type="match status" value="1"/>
</dbReference>
<dbReference type="PANTHER" id="PTHR23407">
    <property type="entry name" value="ATPASE INHIBITOR/5-FORMYLTETRAHYDROFOLATE CYCLO-LIGASE"/>
    <property type="match status" value="1"/>
</dbReference>
<dbReference type="RefSeq" id="WP_133290996.1">
    <property type="nucleotide sequence ID" value="NZ_SMSJ01000043.1"/>
</dbReference>
<reference evidence="5 6" key="1">
    <citation type="journal article" date="2016" name="J. Microbiol.">
        <title>Dankookia rubra gen. nov., sp. nov., an alphaproteobacterium isolated from sediment of a shallow stream.</title>
        <authorList>
            <person name="Kim W.H."/>
            <person name="Kim D.H."/>
            <person name="Kang K."/>
            <person name="Ahn T.Y."/>
        </authorList>
    </citation>
    <scope>NUCLEOTIDE SEQUENCE [LARGE SCALE GENOMIC DNA]</scope>
    <source>
        <strain evidence="5 6">JCM30602</strain>
    </source>
</reference>
<comment type="catalytic activity">
    <reaction evidence="4">
        <text>(6S)-5-formyl-5,6,7,8-tetrahydrofolate + ATP = (6R)-5,10-methenyltetrahydrofolate + ADP + phosphate</text>
        <dbReference type="Rhea" id="RHEA:10488"/>
        <dbReference type="ChEBI" id="CHEBI:30616"/>
        <dbReference type="ChEBI" id="CHEBI:43474"/>
        <dbReference type="ChEBI" id="CHEBI:57455"/>
        <dbReference type="ChEBI" id="CHEBI:57457"/>
        <dbReference type="ChEBI" id="CHEBI:456216"/>
        <dbReference type="EC" id="6.3.3.2"/>
    </reaction>
</comment>
<proteinExistence type="inferred from homology"/>
<protein>
    <recommendedName>
        <fullName evidence="4">5-formyltetrahydrofolate cyclo-ligase</fullName>
        <ecNumber evidence="4">6.3.3.2</ecNumber>
    </recommendedName>
</protein>
<evidence type="ECO:0000313" key="6">
    <source>
        <dbReference type="Proteomes" id="UP000295096"/>
    </source>
</evidence>
<comment type="caution">
    <text evidence="5">The sequence shown here is derived from an EMBL/GenBank/DDBJ whole genome shotgun (WGS) entry which is preliminary data.</text>
</comment>
<dbReference type="OrthoDB" id="9801938at2"/>
<dbReference type="Gene3D" id="3.40.50.10420">
    <property type="entry name" value="NagB/RpiA/CoA transferase-like"/>
    <property type="match status" value="1"/>
</dbReference>
<comment type="cofactor">
    <cofactor evidence="4">
        <name>Mg(2+)</name>
        <dbReference type="ChEBI" id="CHEBI:18420"/>
    </cofactor>
</comment>
<dbReference type="GO" id="GO:0046872">
    <property type="term" value="F:metal ion binding"/>
    <property type="evidence" value="ECO:0007669"/>
    <property type="project" value="UniProtKB-KW"/>
</dbReference>
<keyword evidence="2 4" id="KW-0547">Nucleotide-binding</keyword>
<name>A0A4R5QC31_9PROT</name>
<sequence>MVAPHSPSAPFCDVLLRELKAEARMAALARREACDPALGARLAEHVLAGFPPPPGAVVAGFWPMGREIDIRPLLLALAGRGHPIALPVTPKRGLPLAFRQWRPGEPLGRGPMGTRQPEAGGILRPDWLLVPLLAFDRAGRRLGYGGGYYDRTLPTLPGATSLGCAYAAQEMPEVPAGPEDWRLDAVATEAGVIRTDRDA</sequence>